<comment type="caution">
    <text evidence="2">The sequence shown here is derived from an EMBL/GenBank/DDBJ whole genome shotgun (WGS) entry which is preliminary data.</text>
</comment>
<gene>
    <name evidence="2" type="ORF">GCM10009431_16660</name>
</gene>
<name>A0ABN1JPB2_9FLAO</name>
<dbReference type="InterPro" id="IPR009325">
    <property type="entry name" value="DUF983"/>
</dbReference>
<dbReference type="EMBL" id="BAAAGF010000002">
    <property type="protein sequence ID" value="GAA0743476.1"/>
    <property type="molecule type" value="Genomic_DNA"/>
</dbReference>
<feature type="transmembrane region" description="Helical" evidence="1">
    <location>
        <begin position="84"/>
        <end position="102"/>
    </location>
</feature>
<reference evidence="2 3" key="1">
    <citation type="journal article" date="2019" name="Int. J. Syst. Evol. Microbiol.">
        <title>The Global Catalogue of Microorganisms (GCM) 10K type strain sequencing project: providing services to taxonomists for standard genome sequencing and annotation.</title>
        <authorList>
            <consortium name="The Broad Institute Genomics Platform"/>
            <consortium name="The Broad Institute Genome Sequencing Center for Infectious Disease"/>
            <person name="Wu L."/>
            <person name="Ma J."/>
        </authorList>
    </citation>
    <scope>NUCLEOTIDE SEQUENCE [LARGE SCALE GENOMIC DNA]</scope>
    <source>
        <strain evidence="2 3">JCM 15976</strain>
    </source>
</reference>
<sequence>MPNVIAALTCKCPKCKNGKIFNNRGNLLLLNIPKMNDKCPVCNYKFERETGFFFGAMFVSYGLAVAQMIASLVVFWYFIDLSPLRVFAIIATIAVLLGTINFKLSRSIWIYIFYKDKV</sequence>
<organism evidence="2 3">
    <name type="scientific">Gaetbulibacter jejuensis</name>
    <dbReference type="NCBI Taxonomy" id="584607"/>
    <lineage>
        <taxon>Bacteria</taxon>
        <taxon>Pseudomonadati</taxon>
        <taxon>Bacteroidota</taxon>
        <taxon>Flavobacteriia</taxon>
        <taxon>Flavobacteriales</taxon>
        <taxon>Flavobacteriaceae</taxon>
        <taxon>Gaetbulibacter</taxon>
    </lineage>
</organism>
<evidence type="ECO:0000256" key="1">
    <source>
        <dbReference type="SAM" id="Phobius"/>
    </source>
</evidence>
<keyword evidence="1" id="KW-1133">Transmembrane helix</keyword>
<protein>
    <submittedName>
        <fullName evidence="2">DUF983 domain-containing protein</fullName>
    </submittedName>
</protein>
<dbReference type="RefSeq" id="WP_343797399.1">
    <property type="nucleotide sequence ID" value="NZ_BAAAGF010000002.1"/>
</dbReference>
<proteinExistence type="predicted"/>
<feature type="transmembrane region" description="Helical" evidence="1">
    <location>
        <begin position="52"/>
        <end position="78"/>
    </location>
</feature>
<keyword evidence="3" id="KW-1185">Reference proteome</keyword>
<evidence type="ECO:0000313" key="2">
    <source>
        <dbReference type="EMBL" id="GAA0743476.1"/>
    </source>
</evidence>
<keyword evidence="1" id="KW-0472">Membrane</keyword>
<dbReference type="Proteomes" id="UP001500736">
    <property type="component" value="Unassembled WGS sequence"/>
</dbReference>
<keyword evidence="1" id="KW-0812">Transmembrane</keyword>
<accession>A0ABN1JPB2</accession>
<evidence type="ECO:0000313" key="3">
    <source>
        <dbReference type="Proteomes" id="UP001500736"/>
    </source>
</evidence>
<dbReference type="Pfam" id="PF06170">
    <property type="entry name" value="DUF983"/>
    <property type="match status" value="1"/>
</dbReference>